<dbReference type="GO" id="GO:0005737">
    <property type="term" value="C:cytoplasm"/>
    <property type="evidence" value="ECO:0007669"/>
    <property type="project" value="TreeGrafter"/>
</dbReference>
<evidence type="ECO:0000256" key="5">
    <source>
        <dbReference type="ARBA" id="ARBA00022801"/>
    </source>
</evidence>
<dbReference type="InterPro" id="IPR032466">
    <property type="entry name" value="Metal_Hydrolase"/>
</dbReference>
<keyword evidence="4" id="KW-0479">Metal-binding</keyword>
<accession>A0A916RGX6</accession>
<evidence type="ECO:0000313" key="8">
    <source>
        <dbReference type="Proteomes" id="UP000596977"/>
    </source>
</evidence>
<dbReference type="InterPro" id="IPR011059">
    <property type="entry name" value="Metal-dep_hydrolase_composite"/>
</dbReference>
<dbReference type="RefSeq" id="WP_127072156.1">
    <property type="nucleotide sequence ID" value="NZ_BMKB01000004.1"/>
</dbReference>
<organism evidence="7 8">
    <name type="scientific">Pelagibacterium lentulum</name>
    <dbReference type="NCBI Taxonomy" id="2029865"/>
    <lineage>
        <taxon>Bacteria</taxon>
        <taxon>Pseudomonadati</taxon>
        <taxon>Pseudomonadota</taxon>
        <taxon>Alphaproteobacteria</taxon>
        <taxon>Hyphomicrobiales</taxon>
        <taxon>Devosiaceae</taxon>
        <taxon>Pelagibacterium</taxon>
    </lineage>
</organism>
<dbReference type="Gene3D" id="2.30.40.10">
    <property type="entry name" value="Urease, subunit C, domain 1"/>
    <property type="match status" value="1"/>
</dbReference>
<dbReference type="InterPro" id="IPR002195">
    <property type="entry name" value="Dihydroorotase_CS"/>
</dbReference>
<name>A0A916RGX6_9HYPH</name>
<protein>
    <submittedName>
        <fullName evidence="7">Amidohydrolase</fullName>
    </submittedName>
</protein>
<dbReference type="PROSITE" id="PS00482">
    <property type="entry name" value="DIHYDROOROTASE_1"/>
    <property type="match status" value="1"/>
</dbReference>
<dbReference type="OrthoDB" id="9775759at2"/>
<reference evidence="7 8" key="1">
    <citation type="journal article" date="2014" name="Int. J. Syst. Evol. Microbiol.">
        <title>Complete genome sequence of Corynebacterium casei LMG S-19264T (=DSM 44701T), isolated from a smear-ripened cheese.</title>
        <authorList>
            <consortium name="US DOE Joint Genome Institute (JGI-PGF)"/>
            <person name="Walter F."/>
            <person name="Albersmeier A."/>
            <person name="Kalinowski J."/>
            <person name="Ruckert C."/>
        </authorList>
    </citation>
    <scope>NUCLEOTIDE SEQUENCE [LARGE SCALE GENOMIC DNA]</scope>
    <source>
        <strain evidence="7 8">CGMCC 1.15896</strain>
    </source>
</reference>
<dbReference type="Pfam" id="PF01979">
    <property type="entry name" value="Amidohydro_1"/>
    <property type="match status" value="1"/>
</dbReference>
<dbReference type="Proteomes" id="UP000596977">
    <property type="component" value="Unassembled WGS sequence"/>
</dbReference>
<comment type="cofactor">
    <cofactor evidence="1">
        <name>Zn(2+)</name>
        <dbReference type="ChEBI" id="CHEBI:29105"/>
    </cofactor>
</comment>
<dbReference type="GO" id="GO:0004038">
    <property type="term" value="F:allantoinase activity"/>
    <property type="evidence" value="ECO:0007669"/>
    <property type="project" value="TreeGrafter"/>
</dbReference>
<dbReference type="InterPro" id="IPR050138">
    <property type="entry name" value="DHOase/Allantoinase_Hydrolase"/>
</dbReference>
<comment type="function">
    <text evidence="2">Catalyzes the reversible cyclization of carbamoyl aspartate to dihydroorotate.</text>
</comment>
<keyword evidence="5" id="KW-0378">Hydrolase</keyword>
<evidence type="ECO:0000259" key="6">
    <source>
        <dbReference type="Pfam" id="PF01979"/>
    </source>
</evidence>
<dbReference type="SUPFAM" id="SSF51338">
    <property type="entry name" value="Composite domain of metallo-dependent hydrolases"/>
    <property type="match status" value="1"/>
</dbReference>
<comment type="similarity">
    <text evidence="3">Belongs to the metallo-dependent hydrolases superfamily. DHOase family. Class I DHOase subfamily.</text>
</comment>
<evidence type="ECO:0000256" key="2">
    <source>
        <dbReference type="ARBA" id="ARBA00002368"/>
    </source>
</evidence>
<evidence type="ECO:0000256" key="1">
    <source>
        <dbReference type="ARBA" id="ARBA00001947"/>
    </source>
</evidence>
<dbReference type="Gene3D" id="3.20.20.140">
    <property type="entry name" value="Metal-dependent hydrolases"/>
    <property type="match status" value="1"/>
</dbReference>
<dbReference type="GO" id="GO:0046872">
    <property type="term" value="F:metal ion binding"/>
    <property type="evidence" value="ECO:0007669"/>
    <property type="project" value="UniProtKB-KW"/>
</dbReference>
<dbReference type="AlphaFoldDB" id="A0A916RGX6"/>
<gene>
    <name evidence="7" type="ORF">GCM10011499_26910</name>
</gene>
<feature type="domain" description="Amidohydrolase-related" evidence="6">
    <location>
        <begin position="50"/>
        <end position="436"/>
    </location>
</feature>
<comment type="caution">
    <text evidence="7">The sequence shown here is derived from an EMBL/GenBank/DDBJ whole genome shotgun (WGS) entry which is preliminary data.</text>
</comment>
<sequence length="467" mass="49400">MAFDTIIAGGRMAENNQPLDMGITEGRIAAIAPAGSLSEARDMIDASGKIVLPGAIDIHVHIRAPGFSERGTVETETAAAAAGGVTTLFEMPITDPCCNSAERVAVRRQHFATRALVDFGLFGAPADLSETGVSALTRAGVIAFKIFTTAAPEGRAEEFEGLAYPDEGDELKVLEAVAKTGRVVVVHAESEQLLNHFGTLGRTLDPSRAETHICMRPALCEAVAIARLLTLNIKAQAKLHFAHISSALSVDILRRFSGTSDFSAETCPHYLFRTVEDVERSGVDAKINPPVRYRSDQEALWSALDDGTISHVATDHAGFSLAEKQAAKDNFPAAPPGSPGLEMLLPSMLDAALSGRIGLARVTELLAANAADRFGLKQKGRIRPGMDADLVLIDPNGQTTIDPKRLLTQARAVSGLYQGMVFKGAITTTLVRGTTVAHNGEIVAPPGTGRFVSPDDIFCPTQSGGSQ</sequence>
<evidence type="ECO:0000256" key="4">
    <source>
        <dbReference type="ARBA" id="ARBA00022723"/>
    </source>
</evidence>
<evidence type="ECO:0000256" key="3">
    <source>
        <dbReference type="ARBA" id="ARBA00010286"/>
    </source>
</evidence>
<dbReference type="PANTHER" id="PTHR43668:SF2">
    <property type="entry name" value="ALLANTOINASE"/>
    <property type="match status" value="1"/>
</dbReference>
<evidence type="ECO:0000313" key="7">
    <source>
        <dbReference type="EMBL" id="GGA55352.1"/>
    </source>
</evidence>
<dbReference type="GO" id="GO:0006145">
    <property type="term" value="P:purine nucleobase catabolic process"/>
    <property type="evidence" value="ECO:0007669"/>
    <property type="project" value="TreeGrafter"/>
</dbReference>
<proteinExistence type="inferred from homology"/>
<dbReference type="PANTHER" id="PTHR43668">
    <property type="entry name" value="ALLANTOINASE"/>
    <property type="match status" value="1"/>
</dbReference>
<dbReference type="EMBL" id="BMKB01000004">
    <property type="protein sequence ID" value="GGA55352.1"/>
    <property type="molecule type" value="Genomic_DNA"/>
</dbReference>
<dbReference type="InterPro" id="IPR006680">
    <property type="entry name" value="Amidohydro-rel"/>
</dbReference>
<dbReference type="SUPFAM" id="SSF51556">
    <property type="entry name" value="Metallo-dependent hydrolases"/>
    <property type="match status" value="1"/>
</dbReference>
<keyword evidence="8" id="KW-1185">Reference proteome</keyword>